<dbReference type="PANTHER" id="PTHR48090:SF7">
    <property type="entry name" value="RFBJ PROTEIN"/>
    <property type="match status" value="1"/>
</dbReference>
<dbReference type="Pfam" id="PF26629">
    <property type="entry name" value="GT2_TM_C"/>
    <property type="match status" value="1"/>
</dbReference>
<comment type="caution">
    <text evidence="4">The sequence shown here is derived from an EMBL/GenBank/DDBJ whole genome shotgun (WGS) entry which is preliminary data.</text>
</comment>
<dbReference type="InterPro" id="IPR050256">
    <property type="entry name" value="Glycosyltransferase_2"/>
</dbReference>
<dbReference type="CDD" id="cd04179">
    <property type="entry name" value="DPM_DPG-synthase_like"/>
    <property type="match status" value="1"/>
</dbReference>
<organism evidence="4 5">
    <name type="scientific">Burkholderia stagnalis</name>
    <dbReference type="NCBI Taxonomy" id="1503054"/>
    <lineage>
        <taxon>Bacteria</taxon>
        <taxon>Pseudomonadati</taxon>
        <taxon>Pseudomonadota</taxon>
        <taxon>Betaproteobacteria</taxon>
        <taxon>Burkholderiales</taxon>
        <taxon>Burkholderiaceae</taxon>
        <taxon>Burkholderia</taxon>
        <taxon>Burkholderia cepacia complex</taxon>
    </lineage>
</organism>
<keyword evidence="1" id="KW-0472">Membrane</keyword>
<dbReference type="InterPro" id="IPR001173">
    <property type="entry name" value="Glyco_trans_2-like"/>
</dbReference>
<evidence type="ECO:0000313" key="5">
    <source>
        <dbReference type="Proteomes" id="UP000281098"/>
    </source>
</evidence>
<feature type="domain" description="Low-salt glycan biosynthesis hexosyltransferase Agl6 C-terminal transmembrane region" evidence="3">
    <location>
        <begin position="313"/>
        <end position="390"/>
    </location>
</feature>
<feature type="transmembrane region" description="Helical" evidence="1">
    <location>
        <begin position="364"/>
        <end position="391"/>
    </location>
</feature>
<sequence>MQMGCAVLEDHRIMINAIKVSAVMPCLNEEKTLPLCIRKAQHCFERLGIAGQVVVADNGSTDRSVDIARALGAKVVHQPIRGYGSALAAAISAADGEIIVMADADDSYDWSNMDGFIAKIDEGYDFVIGNRFKGGIMPKAMPPLHRYLGNPVLSTIARLICHVPVGDFHCGMRAFTREAFARMDLYTPGMEFASEMIMNAARNGLRIIEIPIVLHPDKRDRPPHLRSFRDGWRHLRFILTYAPNHIFWVPGLLLFSIGLLLMGLLAGGPAALMGRYLGPHFVALGSLLTLIGFNFIMMGLLAKVMLAGKHPSLRGRIVRWATGPWAMEVCLLGGMTAVALGFILDMGMLVKWLANPSLPMENTVHLAMVATTIIVLGMNCAFSAFLLNLLVSEWDRPHAPTHSTEPHEALHENGLQNC</sequence>
<dbReference type="EMBL" id="QTPM01000064">
    <property type="protein sequence ID" value="RQY82354.1"/>
    <property type="molecule type" value="Genomic_DNA"/>
</dbReference>
<reference evidence="4 5" key="1">
    <citation type="submission" date="2018-08" db="EMBL/GenBank/DDBJ databases">
        <title>Comparative analysis of Burkholderia isolates from Puerto Rico.</title>
        <authorList>
            <person name="Hall C."/>
            <person name="Sahl J."/>
            <person name="Wagner D."/>
        </authorList>
    </citation>
    <scope>NUCLEOTIDE SEQUENCE [LARGE SCALE GENOMIC DNA]</scope>
    <source>
        <strain evidence="4 5">Bp8966</strain>
    </source>
</reference>
<dbReference type="Gene3D" id="3.90.550.10">
    <property type="entry name" value="Spore Coat Polysaccharide Biosynthesis Protein SpsA, Chain A"/>
    <property type="match status" value="1"/>
</dbReference>
<dbReference type="InterPro" id="IPR058718">
    <property type="entry name" value="Agl6_TM_C"/>
</dbReference>
<feature type="domain" description="Glycosyltransferase 2-like" evidence="2">
    <location>
        <begin position="21"/>
        <end position="181"/>
    </location>
</feature>
<keyword evidence="5" id="KW-1185">Reference proteome</keyword>
<evidence type="ECO:0000259" key="2">
    <source>
        <dbReference type="Pfam" id="PF00535"/>
    </source>
</evidence>
<feature type="transmembrane region" description="Helical" evidence="1">
    <location>
        <begin position="325"/>
        <end position="344"/>
    </location>
</feature>
<evidence type="ECO:0000259" key="3">
    <source>
        <dbReference type="Pfam" id="PF26629"/>
    </source>
</evidence>
<protein>
    <submittedName>
        <fullName evidence="4">Glycosyltransferase family 2 protein</fullName>
    </submittedName>
</protein>
<accession>A0ABX9YES8</accession>
<dbReference type="PANTHER" id="PTHR48090">
    <property type="entry name" value="UNDECAPRENYL-PHOSPHATE 4-DEOXY-4-FORMAMIDO-L-ARABINOSE TRANSFERASE-RELATED"/>
    <property type="match status" value="1"/>
</dbReference>
<dbReference type="Proteomes" id="UP000281098">
    <property type="component" value="Unassembled WGS sequence"/>
</dbReference>
<evidence type="ECO:0000256" key="1">
    <source>
        <dbReference type="SAM" id="Phobius"/>
    </source>
</evidence>
<dbReference type="SUPFAM" id="SSF53448">
    <property type="entry name" value="Nucleotide-diphospho-sugar transferases"/>
    <property type="match status" value="1"/>
</dbReference>
<evidence type="ECO:0000313" key="4">
    <source>
        <dbReference type="EMBL" id="RQY82354.1"/>
    </source>
</evidence>
<keyword evidence="1" id="KW-0812">Transmembrane</keyword>
<proteinExistence type="predicted"/>
<gene>
    <name evidence="4" type="ORF">DF017_32005</name>
</gene>
<keyword evidence="1" id="KW-1133">Transmembrane helix</keyword>
<feature type="transmembrane region" description="Helical" evidence="1">
    <location>
        <begin position="246"/>
        <end position="268"/>
    </location>
</feature>
<dbReference type="Pfam" id="PF00535">
    <property type="entry name" value="Glycos_transf_2"/>
    <property type="match status" value="1"/>
</dbReference>
<dbReference type="InterPro" id="IPR029044">
    <property type="entry name" value="Nucleotide-diphossugar_trans"/>
</dbReference>
<name>A0ABX9YES8_9BURK</name>
<feature type="transmembrane region" description="Helical" evidence="1">
    <location>
        <begin position="280"/>
        <end position="304"/>
    </location>
</feature>